<evidence type="ECO:0000313" key="1">
    <source>
        <dbReference type="EMBL" id="KCW62664.1"/>
    </source>
</evidence>
<reference evidence="1" key="1">
    <citation type="submission" date="2013-07" db="EMBL/GenBank/DDBJ databases">
        <title>The genome of Eucalyptus grandis.</title>
        <authorList>
            <person name="Schmutz J."/>
            <person name="Hayes R."/>
            <person name="Myburg A."/>
            <person name="Tuskan G."/>
            <person name="Grattapaglia D."/>
            <person name="Rokhsar D.S."/>
        </authorList>
    </citation>
    <scope>NUCLEOTIDE SEQUENCE</scope>
    <source>
        <tissue evidence="1">Leaf extractions</tissue>
    </source>
</reference>
<name>A0A059B9E6_EUCGR</name>
<accession>A0A059B9E6</accession>
<sequence>MDLIDLCIIEGHEPAFLSNIPKLMSFSLRAKKVDCDTSPYVSILKLVLSLNSMSTKHFLIDFSIESSHYYHNFSSIQCSLHSFFSFQVVLQFDTPWL</sequence>
<protein>
    <submittedName>
        <fullName evidence="1">Uncharacterized protein</fullName>
    </submittedName>
</protein>
<dbReference type="InParanoid" id="A0A059B9E6"/>
<gene>
    <name evidence="1" type="ORF">EUGRSUZ_G00208</name>
</gene>
<dbReference type="Gramene" id="KCW62664">
    <property type="protein sequence ID" value="KCW62664"/>
    <property type="gene ID" value="EUGRSUZ_G00208"/>
</dbReference>
<dbReference type="AlphaFoldDB" id="A0A059B9E6"/>
<proteinExistence type="predicted"/>
<organism evidence="1">
    <name type="scientific">Eucalyptus grandis</name>
    <name type="common">Flooded gum</name>
    <dbReference type="NCBI Taxonomy" id="71139"/>
    <lineage>
        <taxon>Eukaryota</taxon>
        <taxon>Viridiplantae</taxon>
        <taxon>Streptophyta</taxon>
        <taxon>Embryophyta</taxon>
        <taxon>Tracheophyta</taxon>
        <taxon>Spermatophyta</taxon>
        <taxon>Magnoliopsida</taxon>
        <taxon>eudicotyledons</taxon>
        <taxon>Gunneridae</taxon>
        <taxon>Pentapetalae</taxon>
        <taxon>rosids</taxon>
        <taxon>malvids</taxon>
        <taxon>Myrtales</taxon>
        <taxon>Myrtaceae</taxon>
        <taxon>Myrtoideae</taxon>
        <taxon>Eucalypteae</taxon>
        <taxon>Eucalyptus</taxon>
    </lineage>
</organism>
<dbReference type="EMBL" id="KK198759">
    <property type="protein sequence ID" value="KCW62664.1"/>
    <property type="molecule type" value="Genomic_DNA"/>
</dbReference>